<dbReference type="Pfam" id="PF14295">
    <property type="entry name" value="PAN_4"/>
    <property type="match status" value="1"/>
</dbReference>
<evidence type="ECO:0000259" key="1">
    <source>
        <dbReference type="Pfam" id="PF14295"/>
    </source>
</evidence>
<organism evidence="2 3">
    <name type="scientific">Rotaria magnacalcarata</name>
    <dbReference type="NCBI Taxonomy" id="392030"/>
    <lineage>
        <taxon>Eukaryota</taxon>
        <taxon>Metazoa</taxon>
        <taxon>Spiralia</taxon>
        <taxon>Gnathifera</taxon>
        <taxon>Rotifera</taxon>
        <taxon>Eurotatoria</taxon>
        <taxon>Bdelloidea</taxon>
        <taxon>Philodinida</taxon>
        <taxon>Philodinidae</taxon>
        <taxon>Rotaria</taxon>
    </lineage>
</organism>
<reference evidence="2" key="1">
    <citation type="submission" date="2021-02" db="EMBL/GenBank/DDBJ databases">
        <authorList>
            <person name="Nowell W R."/>
        </authorList>
    </citation>
    <scope>NUCLEOTIDE SEQUENCE</scope>
</reference>
<dbReference type="InterPro" id="IPR003609">
    <property type="entry name" value="Pan_app"/>
</dbReference>
<evidence type="ECO:0000313" key="3">
    <source>
        <dbReference type="Proteomes" id="UP000663842"/>
    </source>
</evidence>
<accession>A0A819Y2G8</accession>
<proteinExistence type="predicted"/>
<sequence length="57" mass="6521">MDYQGENIDPHGYVLVRNAMSCGALCEAYQSCAAWIFSMNYGRCWLKDKKPMLKKLA</sequence>
<comment type="caution">
    <text evidence="2">The sequence shown here is derived from an EMBL/GenBank/DDBJ whole genome shotgun (WGS) entry which is preliminary data.</text>
</comment>
<dbReference type="Proteomes" id="UP000663842">
    <property type="component" value="Unassembled WGS sequence"/>
</dbReference>
<dbReference type="EMBL" id="CAJOBF010004613">
    <property type="protein sequence ID" value="CAF4145905.1"/>
    <property type="molecule type" value="Genomic_DNA"/>
</dbReference>
<feature type="domain" description="Apple" evidence="1">
    <location>
        <begin position="2"/>
        <end position="47"/>
    </location>
</feature>
<dbReference type="Gene3D" id="3.50.4.10">
    <property type="entry name" value="Hepatocyte Growth Factor"/>
    <property type="match status" value="1"/>
</dbReference>
<evidence type="ECO:0000313" key="2">
    <source>
        <dbReference type="EMBL" id="CAF4145905.1"/>
    </source>
</evidence>
<gene>
    <name evidence="2" type="ORF">UXM345_LOCUS24837</name>
</gene>
<feature type="non-terminal residue" evidence="2">
    <location>
        <position position="57"/>
    </location>
</feature>
<protein>
    <recommendedName>
        <fullName evidence="1">Apple domain-containing protein</fullName>
    </recommendedName>
</protein>
<dbReference type="AlphaFoldDB" id="A0A819Y2G8"/>
<name>A0A819Y2G8_9BILA</name>